<evidence type="ECO:0000256" key="7">
    <source>
        <dbReference type="ARBA" id="ARBA00023303"/>
    </source>
</evidence>
<dbReference type="GO" id="GO:0030322">
    <property type="term" value="P:stabilization of membrane potential"/>
    <property type="evidence" value="ECO:0007669"/>
    <property type="project" value="TreeGrafter"/>
</dbReference>
<feature type="transmembrane region" description="Helical" evidence="10">
    <location>
        <begin position="1089"/>
        <end position="1108"/>
    </location>
</feature>
<accession>E2A271</accession>
<feature type="compositionally biased region" description="Basic and acidic residues" evidence="9">
    <location>
        <begin position="362"/>
        <end position="427"/>
    </location>
</feature>
<dbReference type="Proteomes" id="UP000000311">
    <property type="component" value="Unassembled WGS sequence"/>
</dbReference>
<dbReference type="AlphaFoldDB" id="E2A271"/>
<comment type="subcellular location">
    <subcellularLocation>
        <location evidence="1">Membrane</location>
        <topology evidence="1">Multi-pass membrane protein</topology>
    </subcellularLocation>
</comment>
<keyword evidence="7 8" id="KW-0407">Ion channel</keyword>
<evidence type="ECO:0000256" key="3">
    <source>
        <dbReference type="ARBA" id="ARBA00022692"/>
    </source>
</evidence>
<dbReference type="EMBL" id="GL435922">
    <property type="protein sequence ID" value="EFN72476.1"/>
    <property type="molecule type" value="Genomic_DNA"/>
</dbReference>
<dbReference type="GO" id="GO:0015271">
    <property type="term" value="F:outward rectifier potassium channel activity"/>
    <property type="evidence" value="ECO:0007669"/>
    <property type="project" value="TreeGrafter"/>
</dbReference>
<feature type="compositionally biased region" description="Basic and acidic residues" evidence="9">
    <location>
        <begin position="575"/>
        <end position="615"/>
    </location>
</feature>
<evidence type="ECO:0000256" key="8">
    <source>
        <dbReference type="RuleBase" id="RU003857"/>
    </source>
</evidence>
<evidence type="ECO:0000256" key="4">
    <source>
        <dbReference type="ARBA" id="ARBA00022989"/>
    </source>
</evidence>
<feature type="compositionally biased region" description="Basic and acidic residues" evidence="9">
    <location>
        <begin position="546"/>
        <end position="564"/>
    </location>
</feature>
<sequence length="1204" mass="138461">MSSSPRVRKMPPRPKIILPIPGQYYSQPPTGMGYVTPMPMTPVSGQPQMIYTNRASAFVFKGIKGLTKSGLSVGEKSVVWLYEKVSSWSKRWFTHIFLVVIVFLYSIAGAMIFVTVEGTNEESGRFDIRKKRNDMLEIIRGFCNNSELASDISRWRGQAANELMEYENDLYEFFKRGLTDRGQKVWTFWNAVFYCGTIYTTIGHHPHHDSGGSAQTSSRLRWMQARHRDAKATSFALRAAPSLDIRCGTSRSSGSAVAGSGKHRGRRGADDVVVVVVAVVVGAASVLFLSRSRRGRSREYIEYVFHRESLPREERQRRFVMEDSYTVHRRRKAAARKREKTPEPSSRGAASRMDTSDDEDEERRARMERMAEEAEKIDQQQKENRLTQQQREESAKESENQDKKEDVHQEQRPVRRRDRTDARKSANMDDMIAIRAEVAAKSMAAGNSSGKNDTAEVDDNTRLVKQITEEMNKFNDESTMKKEVNKAEIVQIVEENLVAQKASETPKETNGEIVKPAEVRKVERRFKRKSKDRVERYSRSTDSSDADEKSESSQKRTKSPEAVRLRAKKTSGRNRVSDPEIQKRDVERQNREKRLSNQKKLENESRTKDNSEKPRSKPPYSQTEDSDEDSKTIKKNENLPPKSEERMIKRSPIELKKQIIPLNNESLIEDFARAQREYMLRERNILDPDAAEVFQDAVETSTLRRRKFSLAHTESEHEELVQDLTESSDVAKFSDKKKSWFSWMFFWRRKQKDINDIVEEKIEDEPKPTPKVEEIKEKKQEVPEKVTLLDFFRAFKDVVGEFKVFVEQNPREATIIRQLRNRCIAGLLLVMIYCGLGGFLFRFVEGAFETFYKCGVKRVKRDFLDSLWNYSHNLREDDWKSMARRKLMEFEEQLHTAHEAGLHSYSGQKSWSFLNAVSYCLTVITTIGYGHISPSTNAGRAITIVYAIFGIPMFLIILADFGKLFTRGIKFLWAFVRRLYYTGSCRKVRRTGPVQEVMKGVQLVYDFAKFRRPSQMNPEDIEEMQRQQVQQQTVLNLDGNAPDTPGTPAMSAFAIDDEFNLPISVAIVILLAYIFIGATLYYMWEEWSFFESFYFVFISMSTIGFGDYVPQNPVYMMCSIVYLVFGLALTSMCINVVQVMLSDSFKHATQKIGATIGFEVAEDDNSVKPAPPPPVEIADIHVSLKESESDERIAPKAKQEDIDL</sequence>
<organism evidence="13">
    <name type="scientific">Camponotus floridanus</name>
    <name type="common">Florida carpenter ant</name>
    <dbReference type="NCBI Taxonomy" id="104421"/>
    <lineage>
        <taxon>Eukaryota</taxon>
        <taxon>Metazoa</taxon>
        <taxon>Ecdysozoa</taxon>
        <taxon>Arthropoda</taxon>
        <taxon>Hexapoda</taxon>
        <taxon>Insecta</taxon>
        <taxon>Pterygota</taxon>
        <taxon>Neoptera</taxon>
        <taxon>Endopterygota</taxon>
        <taxon>Hymenoptera</taxon>
        <taxon>Apocrita</taxon>
        <taxon>Aculeata</taxon>
        <taxon>Formicoidea</taxon>
        <taxon>Formicidae</taxon>
        <taxon>Formicinae</taxon>
        <taxon>Camponotus</taxon>
    </lineage>
</organism>
<dbReference type="FunCoup" id="E2A271">
    <property type="interactions" value="26"/>
</dbReference>
<proteinExistence type="inferred from homology"/>
<dbReference type="InParanoid" id="E2A271"/>
<feature type="transmembrane region" description="Helical" evidence="10">
    <location>
        <begin position="92"/>
        <end position="116"/>
    </location>
</feature>
<feature type="region of interest" description="Disordered" evidence="9">
    <location>
        <begin position="497"/>
        <end position="650"/>
    </location>
</feature>
<feature type="domain" description="Potassium channel" evidence="11">
    <location>
        <begin position="908"/>
        <end position="966"/>
    </location>
</feature>
<keyword evidence="5 8" id="KW-0406">Ion transport</keyword>
<evidence type="ECO:0000313" key="12">
    <source>
        <dbReference type="EMBL" id="EFN72476.1"/>
    </source>
</evidence>
<name>E2A271_CAMFO</name>
<feature type="compositionally biased region" description="Basic and acidic residues" evidence="9">
    <location>
        <begin position="504"/>
        <end position="521"/>
    </location>
</feature>
<keyword evidence="6 10" id="KW-0472">Membrane</keyword>
<gene>
    <name evidence="12" type="ORF">EAG_09413</name>
</gene>
<comment type="similarity">
    <text evidence="8">Belongs to the two pore domain potassium channel (TC 1.A.1.8) family.</text>
</comment>
<evidence type="ECO:0000313" key="13">
    <source>
        <dbReference type="Proteomes" id="UP000000311"/>
    </source>
</evidence>
<feature type="compositionally biased region" description="Basic and acidic residues" evidence="9">
    <location>
        <begin position="629"/>
        <end position="650"/>
    </location>
</feature>
<dbReference type="STRING" id="104421.E2A271"/>
<dbReference type="InterPro" id="IPR013099">
    <property type="entry name" value="K_chnl_dom"/>
</dbReference>
<reference evidence="12 13" key="1">
    <citation type="journal article" date="2010" name="Science">
        <title>Genomic comparison of the ants Camponotus floridanus and Harpegnathos saltator.</title>
        <authorList>
            <person name="Bonasio R."/>
            <person name="Zhang G."/>
            <person name="Ye C."/>
            <person name="Mutti N.S."/>
            <person name="Fang X."/>
            <person name="Qin N."/>
            <person name="Donahue G."/>
            <person name="Yang P."/>
            <person name="Li Q."/>
            <person name="Li C."/>
            <person name="Zhang P."/>
            <person name="Huang Z."/>
            <person name="Berger S.L."/>
            <person name="Reinberg D."/>
            <person name="Wang J."/>
            <person name="Liebig J."/>
        </authorList>
    </citation>
    <scope>NUCLEOTIDE SEQUENCE [LARGE SCALE GENOMIC DNA]</scope>
    <source>
        <strain evidence="13">C129</strain>
    </source>
</reference>
<evidence type="ECO:0000256" key="6">
    <source>
        <dbReference type="ARBA" id="ARBA00023136"/>
    </source>
</evidence>
<keyword evidence="13" id="KW-1185">Reference proteome</keyword>
<dbReference type="GO" id="GO:0022841">
    <property type="term" value="F:potassium ion leak channel activity"/>
    <property type="evidence" value="ECO:0007669"/>
    <property type="project" value="TreeGrafter"/>
</dbReference>
<dbReference type="Gene3D" id="1.10.287.70">
    <property type="match status" value="2"/>
</dbReference>
<feature type="transmembrane region" description="Helical" evidence="10">
    <location>
        <begin position="913"/>
        <end position="932"/>
    </location>
</feature>
<dbReference type="SUPFAM" id="SSF81324">
    <property type="entry name" value="Voltage-gated potassium channels"/>
    <property type="match status" value="3"/>
</dbReference>
<evidence type="ECO:0000256" key="2">
    <source>
        <dbReference type="ARBA" id="ARBA00022448"/>
    </source>
</evidence>
<feature type="region of interest" description="Disordered" evidence="9">
    <location>
        <begin position="327"/>
        <end position="430"/>
    </location>
</feature>
<feature type="domain" description="Potassium channel" evidence="11">
    <location>
        <begin position="1069"/>
        <end position="1141"/>
    </location>
</feature>
<evidence type="ECO:0000256" key="10">
    <source>
        <dbReference type="SAM" id="Phobius"/>
    </source>
</evidence>
<protein>
    <submittedName>
        <fullName evidence="12">TWiK family of potassium channels protein 18</fullName>
    </submittedName>
</protein>
<feature type="transmembrane region" description="Helical" evidence="10">
    <location>
        <begin position="1059"/>
        <end position="1083"/>
    </location>
</feature>
<feature type="transmembrane region" description="Helical" evidence="10">
    <location>
        <begin position="938"/>
        <end position="961"/>
    </location>
</feature>
<feature type="transmembrane region" description="Helical" evidence="10">
    <location>
        <begin position="824"/>
        <end position="844"/>
    </location>
</feature>
<evidence type="ECO:0000256" key="1">
    <source>
        <dbReference type="ARBA" id="ARBA00004141"/>
    </source>
</evidence>
<evidence type="ECO:0000256" key="5">
    <source>
        <dbReference type="ARBA" id="ARBA00023065"/>
    </source>
</evidence>
<keyword evidence="4 10" id="KW-1133">Transmembrane helix</keyword>
<dbReference type="InterPro" id="IPR003280">
    <property type="entry name" value="2pore_dom_K_chnl"/>
</dbReference>
<feature type="compositionally biased region" description="Basic residues" evidence="9">
    <location>
        <begin position="522"/>
        <end position="531"/>
    </location>
</feature>
<dbReference type="OMA" id="SLWNYSH"/>
<keyword evidence="2 8" id="KW-0813">Transport</keyword>
<keyword evidence="3 8" id="KW-0812">Transmembrane</keyword>
<dbReference type="Pfam" id="PF07885">
    <property type="entry name" value="Ion_trans_2"/>
    <property type="match status" value="2"/>
</dbReference>
<feature type="compositionally biased region" description="Basic residues" evidence="9">
    <location>
        <begin position="327"/>
        <end position="339"/>
    </location>
</feature>
<evidence type="ECO:0000256" key="9">
    <source>
        <dbReference type="SAM" id="MobiDB-lite"/>
    </source>
</evidence>
<dbReference type="PRINTS" id="PR01333">
    <property type="entry name" value="2POREKCHANEL"/>
</dbReference>
<feature type="transmembrane region" description="Helical" evidence="10">
    <location>
        <begin position="1120"/>
        <end position="1141"/>
    </location>
</feature>
<dbReference type="GO" id="GO:0005886">
    <property type="term" value="C:plasma membrane"/>
    <property type="evidence" value="ECO:0007669"/>
    <property type="project" value="TreeGrafter"/>
</dbReference>
<evidence type="ECO:0000259" key="11">
    <source>
        <dbReference type="Pfam" id="PF07885"/>
    </source>
</evidence>
<dbReference type="OrthoDB" id="297496at2759"/>
<dbReference type="PANTHER" id="PTHR11003:SF335">
    <property type="entry name" value="POTASSIUM CHANNEL DOMAIN-CONTAINING PROTEIN"/>
    <property type="match status" value="1"/>
</dbReference>
<dbReference type="PANTHER" id="PTHR11003">
    <property type="entry name" value="POTASSIUM CHANNEL, SUBFAMILY K"/>
    <property type="match status" value="1"/>
</dbReference>
<feature type="transmembrane region" description="Helical" evidence="10">
    <location>
        <begin position="272"/>
        <end position="290"/>
    </location>
</feature>